<dbReference type="Gene3D" id="1.20.1440.360">
    <property type="match status" value="1"/>
</dbReference>
<dbReference type="CDD" id="cd06791">
    <property type="entry name" value="PDZ3_MUPP1-like"/>
    <property type="match status" value="1"/>
</dbReference>
<dbReference type="FunFam" id="2.30.42.10:FF:000051">
    <property type="entry name" value="Multiple PDZ domain protein isoform X1"/>
    <property type="match status" value="1"/>
</dbReference>
<feature type="region of interest" description="Disordered" evidence="9">
    <location>
        <begin position="595"/>
        <end position="622"/>
    </location>
</feature>
<feature type="domain" description="PDZ" evidence="10">
    <location>
        <begin position="248"/>
        <end position="328"/>
    </location>
</feature>
<dbReference type="Ensembl" id="ENSANIT00000009766.1">
    <property type="protein sequence ID" value="ENSANIP00000009442.1"/>
    <property type="gene ID" value="ENSANIG00000006183.1"/>
</dbReference>
<feature type="region of interest" description="Disordered" evidence="9">
    <location>
        <begin position="971"/>
        <end position="1000"/>
    </location>
</feature>
<dbReference type="SUPFAM" id="SSF50156">
    <property type="entry name" value="PDZ domain-like"/>
    <property type="match status" value="6"/>
</dbReference>
<dbReference type="CDD" id="cd06671">
    <property type="entry name" value="PDZ7_MUPP1-PD6_PATJ-like"/>
    <property type="match status" value="1"/>
</dbReference>
<keyword evidence="6" id="KW-0677">Repeat</keyword>
<dbReference type="Pfam" id="PF09045">
    <property type="entry name" value="L27_2"/>
    <property type="match status" value="1"/>
</dbReference>
<evidence type="ECO:0000256" key="3">
    <source>
        <dbReference type="ARBA" id="ARBA00022427"/>
    </source>
</evidence>
<dbReference type="CDD" id="cd06689">
    <property type="entry name" value="PDZ1_MUPP1-like"/>
    <property type="match status" value="1"/>
</dbReference>
<evidence type="ECO:0000313" key="12">
    <source>
        <dbReference type="Ensembl" id="ENSANIP00000009442.1"/>
    </source>
</evidence>
<keyword evidence="3" id="KW-0796">Tight junction</keyword>
<feature type="domain" description="PDZ" evidence="10">
    <location>
        <begin position="133"/>
        <end position="220"/>
    </location>
</feature>
<evidence type="ECO:0000256" key="8">
    <source>
        <dbReference type="ARBA" id="ARBA00023136"/>
    </source>
</evidence>
<dbReference type="InterPro" id="IPR036892">
    <property type="entry name" value="L27_dom_sf"/>
</dbReference>
<keyword evidence="4" id="KW-1003">Cell membrane</keyword>
<dbReference type="PANTHER" id="PTHR19964:SF11">
    <property type="entry name" value="INAD-LIKE PROTEIN"/>
    <property type="match status" value="1"/>
</dbReference>
<dbReference type="FunFam" id="2.30.42.10:FF:000070">
    <property type="entry name" value="Multiple PDZ domain protein"/>
    <property type="match status" value="1"/>
</dbReference>
<evidence type="ECO:0000256" key="6">
    <source>
        <dbReference type="ARBA" id="ARBA00022737"/>
    </source>
</evidence>
<feature type="domain" description="PDZ" evidence="10">
    <location>
        <begin position="364"/>
        <end position="451"/>
    </location>
</feature>
<dbReference type="AlphaFoldDB" id="A0A8B9MLI5"/>
<dbReference type="PROSITE" id="PS51022">
    <property type="entry name" value="L27"/>
    <property type="match status" value="1"/>
</dbReference>
<dbReference type="InterPro" id="IPR015132">
    <property type="entry name" value="L27_2"/>
</dbReference>
<evidence type="ECO:0000259" key="10">
    <source>
        <dbReference type="PROSITE" id="PS50106"/>
    </source>
</evidence>
<comment type="subcellular location">
    <subcellularLocation>
        <location evidence="1">Apical cell membrane</location>
    </subcellularLocation>
    <subcellularLocation>
        <location evidence="2">Cell junction</location>
        <location evidence="2">Tight junction</location>
    </subcellularLocation>
</comment>
<feature type="compositionally biased region" description="Basic and acidic residues" evidence="9">
    <location>
        <begin position="1111"/>
        <end position="1127"/>
    </location>
</feature>
<dbReference type="SUPFAM" id="SSF101288">
    <property type="entry name" value="L27 domain"/>
    <property type="match status" value="1"/>
</dbReference>
<dbReference type="InterPro" id="IPR004172">
    <property type="entry name" value="L27_dom"/>
</dbReference>
<evidence type="ECO:0000256" key="2">
    <source>
        <dbReference type="ARBA" id="ARBA00004435"/>
    </source>
</evidence>
<protein>
    <submittedName>
        <fullName evidence="12">PATJ crumbs cell polarity complex component</fullName>
    </submittedName>
</protein>
<dbReference type="InterPro" id="IPR036034">
    <property type="entry name" value="PDZ_sf"/>
</dbReference>
<name>A0A8B9MLI5_9AVES</name>
<keyword evidence="13" id="KW-1185">Reference proteome</keyword>
<keyword evidence="5" id="KW-0597">Phosphoprotein</keyword>
<feature type="region of interest" description="Disordered" evidence="9">
    <location>
        <begin position="451"/>
        <end position="470"/>
    </location>
</feature>
<evidence type="ECO:0000256" key="9">
    <source>
        <dbReference type="SAM" id="MobiDB-lite"/>
    </source>
</evidence>
<evidence type="ECO:0000313" key="13">
    <source>
        <dbReference type="Proteomes" id="UP000694541"/>
    </source>
</evidence>
<dbReference type="InterPro" id="IPR051342">
    <property type="entry name" value="PDZ_scaffold"/>
</dbReference>
<evidence type="ECO:0000256" key="7">
    <source>
        <dbReference type="ARBA" id="ARBA00022949"/>
    </source>
</evidence>
<keyword evidence="8" id="KW-0472">Membrane</keyword>
<feature type="domain" description="PDZ" evidence="10">
    <location>
        <begin position="501"/>
        <end position="587"/>
    </location>
</feature>
<evidence type="ECO:0000256" key="5">
    <source>
        <dbReference type="ARBA" id="ARBA00022553"/>
    </source>
</evidence>
<proteinExistence type="predicted"/>
<keyword evidence="7" id="KW-0965">Cell junction</keyword>
<dbReference type="CDD" id="cd06667">
    <property type="entry name" value="PDZ2_MUPP1-like"/>
    <property type="match status" value="1"/>
</dbReference>
<evidence type="ECO:0000256" key="1">
    <source>
        <dbReference type="ARBA" id="ARBA00004221"/>
    </source>
</evidence>
<feature type="domain" description="PDZ" evidence="10">
    <location>
        <begin position="1003"/>
        <end position="1095"/>
    </location>
</feature>
<dbReference type="Proteomes" id="UP000694541">
    <property type="component" value="Unplaced"/>
</dbReference>
<dbReference type="Gene3D" id="2.30.42.10">
    <property type="match status" value="6"/>
</dbReference>
<organism evidence="12 13">
    <name type="scientific">Accipiter nisus</name>
    <name type="common">Eurasian sparrowhawk</name>
    <dbReference type="NCBI Taxonomy" id="211598"/>
    <lineage>
        <taxon>Eukaryota</taxon>
        <taxon>Metazoa</taxon>
        <taxon>Chordata</taxon>
        <taxon>Craniata</taxon>
        <taxon>Vertebrata</taxon>
        <taxon>Euteleostomi</taxon>
        <taxon>Archelosauria</taxon>
        <taxon>Archosauria</taxon>
        <taxon>Dinosauria</taxon>
        <taxon>Saurischia</taxon>
        <taxon>Theropoda</taxon>
        <taxon>Coelurosauria</taxon>
        <taxon>Aves</taxon>
        <taxon>Neognathae</taxon>
        <taxon>Neoaves</taxon>
        <taxon>Telluraves</taxon>
        <taxon>Accipitrimorphae</taxon>
        <taxon>Accipitriformes</taxon>
        <taxon>Accipitridae</taxon>
        <taxon>Accipitrinae</taxon>
        <taxon>Accipiter</taxon>
    </lineage>
</organism>
<feature type="compositionally biased region" description="Pro residues" evidence="9">
    <location>
        <begin position="1130"/>
        <end position="1139"/>
    </location>
</feature>
<evidence type="ECO:0000259" key="11">
    <source>
        <dbReference type="PROSITE" id="PS51022"/>
    </source>
</evidence>
<dbReference type="PANTHER" id="PTHR19964">
    <property type="entry name" value="MULTIPLE PDZ DOMAIN PROTEIN"/>
    <property type="match status" value="1"/>
</dbReference>
<dbReference type="GO" id="GO:0016324">
    <property type="term" value="C:apical plasma membrane"/>
    <property type="evidence" value="ECO:0007669"/>
    <property type="project" value="UniProtKB-SubCell"/>
</dbReference>
<sequence>MPENPAADKQQVLQILDRLQAKLCEKRDSQHNENLTVLRNTLRSPLFNQILTLQQSIKQLKEQLNYMPSERSVDFDFTKRGLLVFADKSVAAGSVNTPCSSPESKASTFTPNLGVNEFNTIIQQMAKGRQIESIKIEKPSVGGLGFSVVALKNHSLGEVGIFVKEVQPGSIADRDQRLKENDHILAINCTPLDQNISHQHAIALLQQSTGSLHLVVAREPVQGNSRTSAVLLSDINPPETIHWGHVEDVELINDGSGLGFGIVGGKSSGVVVRTIVPGGLADRDGRLRTGDHILQIGGTNVQGMTSEQVAQVLRNCGNSVRMIVARDPKYEIMETPPAPVSWPVSTLPSFQNGNDNTNLFETYDVELIKKNGQSLGITIVGYAGTSDVEPSGIFVKNIIPGSAADHNGQIHIHDKIVAVDGVNIQDYTNQEVVEALRNTGQTVRLTLLRRKPSSTISSERPSDRGRVPLPPAHELKSKWKNLLGPEYEVMVVNVDMPITNDLELQKYSKLLPIHTLRLGVELDTFDGHHYISSIASDGPAATLDLLQLEDELLEVNGVQLYGKSRREAITFLKEVPPPFTLVCCRRLFDDGSESLVDEPTVGVSPPEQKVKPEEDVNPEEEEGELALWSSDVKVIELEKDKNGLGFSILDYQDPLDPTRTAIVISSLVAGGVAERGGELLPGDRLVFVNEKYLDSTTLAEAVEVLKSVPPGTVSLGICKPLVGESKEEEKMHTVNSSNIKTSPGSPEPVDNINFSIILEAPQGFRDETPFKEELVDEPSLDLGRSFQLSQNDHEYEKESWEMHEFLKPRTEETDEEREMLVDDEYEEDSDFLKHNASCGQKASSERNLDTERWAKQLETTEKQDLRSSANLSPKQSLEYPFNKDQMCEENACISSPFSGTTAHSGHQKDIFDTETTQSGAKTKMDLGTKLQIDSKGPGLAVDLEATEKEELKGEDYVFSRNLESGRVTTLAQPGTASYSELPEREEGEGEETPNFSHWGPPRTVEIFRDPHVSLGISIVGGQTVIKRLKNGEELKGIFIKQVLEDSPAGRTRALKTGDKILEVSGIDLQNATHEEAVEAIKNAGNPVVFVVQGLSNIPKVVSVVQPKGIKVSKDQDADKENKSEKRKYGAPPPMKLPPPYRALERLHAEEANVDEEEDEDACAETPFMGKVLQLSSSGFCNEL</sequence>
<dbReference type="PROSITE" id="PS50106">
    <property type="entry name" value="PDZ"/>
    <property type="match status" value="6"/>
</dbReference>
<dbReference type="Pfam" id="PF00595">
    <property type="entry name" value="PDZ"/>
    <property type="match status" value="5"/>
</dbReference>
<accession>A0A8B9MLI5</accession>
<dbReference type="SMART" id="SM00228">
    <property type="entry name" value="PDZ"/>
    <property type="match status" value="6"/>
</dbReference>
<feature type="region of interest" description="Disordered" evidence="9">
    <location>
        <begin position="1111"/>
        <end position="1139"/>
    </location>
</feature>
<dbReference type="SMART" id="SM00569">
    <property type="entry name" value="L27"/>
    <property type="match status" value="1"/>
</dbReference>
<reference evidence="12" key="1">
    <citation type="submission" date="2025-08" db="UniProtKB">
        <authorList>
            <consortium name="Ensembl"/>
        </authorList>
    </citation>
    <scope>IDENTIFICATION</scope>
</reference>
<dbReference type="FunFam" id="2.30.42.10:FF:000125">
    <property type="entry name" value="PATJ, crumbs cell polarity complex component"/>
    <property type="match status" value="1"/>
</dbReference>
<reference evidence="12" key="2">
    <citation type="submission" date="2025-09" db="UniProtKB">
        <authorList>
            <consortium name="Ensembl"/>
        </authorList>
    </citation>
    <scope>IDENTIFICATION</scope>
</reference>
<dbReference type="CDD" id="cd06669">
    <property type="entry name" value="PDZ5_MUPP1-like"/>
    <property type="match status" value="1"/>
</dbReference>
<feature type="domain" description="L27" evidence="11">
    <location>
        <begin position="5"/>
        <end position="65"/>
    </location>
</feature>
<evidence type="ECO:0000256" key="4">
    <source>
        <dbReference type="ARBA" id="ARBA00022475"/>
    </source>
</evidence>
<feature type="domain" description="PDZ" evidence="10">
    <location>
        <begin position="634"/>
        <end position="707"/>
    </location>
</feature>
<dbReference type="GO" id="GO:0005923">
    <property type="term" value="C:bicellular tight junction"/>
    <property type="evidence" value="ECO:0007669"/>
    <property type="project" value="UniProtKB-SubCell"/>
</dbReference>
<dbReference type="InterPro" id="IPR001478">
    <property type="entry name" value="PDZ"/>
</dbReference>